<dbReference type="SUPFAM" id="SSF56176">
    <property type="entry name" value="FAD-binding/transporter-associated domain-like"/>
    <property type="match status" value="1"/>
</dbReference>
<name>A0ABR6WMA0_9FIRM</name>
<sequence length="502" mass="55683">MNQNIISEAAEVLRSKIGATKVLTDEFIRASYNHDISLYAYDYSIPGMIILPESVEDVQTIVEEANRLHIPVVAIGGNTFGNGNIESNQGIVVDFSKMNKILEIDESNMTFTVEGGANIHAVNETLHKMGYCYPTYPLCFGPITFGSEVSKNSGGEVGSMFGHVAKRVIGLEAVVGTGDVIVTGSSNTLKTSPNFIQSSLPDLTGVFISAEGAFGLITKVTMQMQVVPKYTAGADVKFEPTKEGFKAACEFVNELRNYKGLICNAHLLDCYSGWLDERFFTGSTDISAEVEEEALQRAGHIVLLEFEGYTSQEECDRKVTDALKIAESHSGVYTGTMMSDIFARAEHGDLKLTEIVYAGGFVGCMIMTNTPYEKMPELYAAWLKNVEELGLPKPYTSMIVAMGDDCCMPFYYPWHPRRELSEEAEWNATMEKWRELANRTYEDALETGSVPYAVSRKWKPYLLDKLDKGYLSYIQGVKKLFDPNNIFNPGVSVFEEAEHESN</sequence>
<evidence type="ECO:0000313" key="7">
    <source>
        <dbReference type="Proteomes" id="UP000653358"/>
    </source>
</evidence>
<dbReference type="InterPro" id="IPR016171">
    <property type="entry name" value="Vanillyl_alc_oxidase_C-sub2"/>
</dbReference>
<comment type="caution">
    <text evidence="6">The sequence shown here is derived from an EMBL/GenBank/DDBJ whole genome shotgun (WGS) entry which is preliminary data.</text>
</comment>
<evidence type="ECO:0000256" key="3">
    <source>
        <dbReference type="ARBA" id="ARBA00022827"/>
    </source>
</evidence>
<dbReference type="InterPro" id="IPR006094">
    <property type="entry name" value="Oxid_FAD_bind_N"/>
</dbReference>
<comment type="cofactor">
    <cofactor evidence="1">
        <name>FAD</name>
        <dbReference type="ChEBI" id="CHEBI:57692"/>
    </cofactor>
</comment>
<dbReference type="Gene3D" id="3.30.465.10">
    <property type="match status" value="1"/>
</dbReference>
<dbReference type="PROSITE" id="PS51387">
    <property type="entry name" value="FAD_PCMH"/>
    <property type="match status" value="1"/>
</dbReference>
<proteinExistence type="predicted"/>
<dbReference type="InterPro" id="IPR016166">
    <property type="entry name" value="FAD-bd_PCMH"/>
</dbReference>
<dbReference type="SUPFAM" id="SSF55103">
    <property type="entry name" value="FAD-linked oxidases, C-terminal domain"/>
    <property type="match status" value="1"/>
</dbReference>
<accession>A0ABR6WMA0</accession>
<dbReference type="Proteomes" id="UP000653358">
    <property type="component" value="Unassembled WGS sequence"/>
</dbReference>
<keyword evidence="7" id="KW-1185">Reference proteome</keyword>
<evidence type="ECO:0000256" key="1">
    <source>
        <dbReference type="ARBA" id="ARBA00001974"/>
    </source>
</evidence>
<evidence type="ECO:0000256" key="4">
    <source>
        <dbReference type="ARBA" id="ARBA00023002"/>
    </source>
</evidence>
<dbReference type="EMBL" id="WJBB01000012">
    <property type="protein sequence ID" value="MBC3797557.1"/>
    <property type="molecule type" value="Genomic_DNA"/>
</dbReference>
<evidence type="ECO:0000256" key="2">
    <source>
        <dbReference type="ARBA" id="ARBA00022630"/>
    </source>
</evidence>
<dbReference type="Pfam" id="PF02913">
    <property type="entry name" value="FAD-oxidase_C"/>
    <property type="match status" value="1"/>
</dbReference>
<dbReference type="PANTHER" id="PTHR11748">
    <property type="entry name" value="D-LACTATE DEHYDROGENASE"/>
    <property type="match status" value="1"/>
</dbReference>
<feature type="domain" description="FAD-binding PCMH-type" evidence="5">
    <location>
        <begin position="41"/>
        <end position="227"/>
    </location>
</feature>
<evidence type="ECO:0000259" key="5">
    <source>
        <dbReference type="PROSITE" id="PS51387"/>
    </source>
</evidence>
<dbReference type="Gene3D" id="1.10.45.10">
    <property type="entry name" value="Vanillyl-alcohol Oxidase, Chain A, domain 4"/>
    <property type="match status" value="1"/>
</dbReference>
<dbReference type="InterPro" id="IPR036318">
    <property type="entry name" value="FAD-bd_PCMH-like_sf"/>
</dbReference>
<evidence type="ECO:0000313" key="6">
    <source>
        <dbReference type="EMBL" id="MBC3797557.1"/>
    </source>
</evidence>
<dbReference type="Pfam" id="PF01565">
    <property type="entry name" value="FAD_binding_4"/>
    <property type="match status" value="1"/>
</dbReference>
<keyword evidence="3" id="KW-0274">FAD</keyword>
<organism evidence="6 7">
    <name type="scientific">Acetobacterium tundrae</name>
    <dbReference type="NCBI Taxonomy" id="132932"/>
    <lineage>
        <taxon>Bacteria</taxon>
        <taxon>Bacillati</taxon>
        <taxon>Bacillota</taxon>
        <taxon>Clostridia</taxon>
        <taxon>Eubacteriales</taxon>
        <taxon>Eubacteriaceae</taxon>
        <taxon>Acetobacterium</taxon>
    </lineage>
</organism>
<dbReference type="RefSeq" id="WP_148604038.1">
    <property type="nucleotide sequence ID" value="NZ_RXYB01000012.1"/>
</dbReference>
<gene>
    <name evidence="6" type="ORF">GH807_10920</name>
</gene>
<dbReference type="InterPro" id="IPR016169">
    <property type="entry name" value="FAD-bd_PCMH_sub2"/>
</dbReference>
<reference evidence="6 7" key="1">
    <citation type="journal article" date="2020" name="mSystems">
        <title>Defining Genomic and Predicted Metabolic Features of the Acetobacterium Genus.</title>
        <authorList>
            <person name="Ross D.E."/>
            <person name="Marshall C.W."/>
            <person name="Gulliver D."/>
            <person name="May H.D."/>
            <person name="Norman R.S."/>
        </authorList>
    </citation>
    <scope>NUCLEOTIDE SEQUENCE [LARGE SCALE GENOMIC DNA]</scope>
    <source>
        <strain evidence="6 7">DSM 9173</strain>
    </source>
</reference>
<dbReference type="InterPro" id="IPR016164">
    <property type="entry name" value="FAD-linked_Oxase-like_C"/>
</dbReference>
<protein>
    <submittedName>
        <fullName evidence="6">FAD-binding protein</fullName>
    </submittedName>
</protein>
<dbReference type="InterPro" id="IPR004113">
    <property type="entry name" value="FAD-bd_oxidored_4_C"/>
</dbReference>
<keyword evidence="4" id="KW-0560">Oxidoreductase</keyword>
<keyword evidence="2" id="KW-0285">Flavoprotein</keyword>